<dbReference type="EMBL" id="JAGPXD010000004">
    <property type="protein sequence ID" value="KAH7358455.1"/>
    <property type="molecule type" value="Genomic_DNA"/>
</dbReference>
<dbReference type="AlphaFoldDB" id="A0A8K0TH31"/>
<keyword evidence="2" id="KW-1185">Reference proteome</keyword>
<evidence type="ECO:0000313" key="1">
    <source>
        <dbReference type="EMBL" id="KAH7358455.1"/>
    </source>
</evidence>
<organism evidence="1 2">
    <name type="scientific">Plectosphaerella cucumerina</name>
    <dbReference type="NCBI Taxonomy" id="40658"/>
    <lineage>
        <taxon>Eukaryota</taxon>
        <taxon>Fungi</taxon>
        <taxon>Dikarya</taxon>
        <taxon>Ascomycota</taxon>
        <taxon>Pezizomycotina</taxon>
        <taxon>Sordariomycetes</taxon>
        <taxon>Hypocreomycetidae</taxon>
        <taxon>Glomerellales</taxon>
        <taxon>Plectosphaerellaceae</taxon>
        <taxon>Plectosphaerella</taxon>
    </lineage>
</organism>
<reference evidence="1" key="1">
    <citation type="journal article" date="2021" name="Nat. Commun.">
        <title>Genetic determinants of endophytism in the Arabidopsis root mycobiome.</title>
        <authorList>
            <person name="Mesny F."/>
            <person name="Miyauchi S."/>
            <person name="Thiergart T."/>
            <person name="Pickel B."/>
            <person name="Atanasova L."/>
            <person name="Karlsson M."/>
            <person name="Huettel B."/>
            <person name="Barry K.W."/>
            <person name="Haridas S."/>
            <person name="Chen C."/>
            <person name="Bauer D."/>
            <person name="Andreopoulos W."/>
            <person name="Pangilinan J."/>
            <person name="LaButti K."/>
            <person name="Riley R."/>
            <person name="Lipzen A."/>
            <person name="Clum A."/>
            <person name="Drula E."/>
            <person name="Henrissat B."/>
            <person name="Kohler A."/>
            <person name="Grigoriev I.V."/>
            <person name="Martin F.M."/>
            <person name="Hacquard S."/>
        </authorList>
    </citation>
    <scope>NUCLEOTIDE SEQUENCE</scope>
    <source>
        <strain evidence="1">MPI-CAGE-AT-0016</strain>
    </source>
</reference>
<proteinExistence type="predicted"/>
<gene>
    <name evidence="1" type="ORF">B0T11DRAFT_284498</name>
</gene>
<evidence type="ECO:0000313" key="2">
    <source>
        <dbReference type="Proteomes" id="UP000813385"/>
    </source>
</evidence>
<dbReference type="Proteomes" id="UP000813385">
    <property type="component" value="Unassembled WGS sequence"/>
</dbReference>
<name>A0A8K0TH31_9PEZI</name>
<comment type="caution">
    <text evidence="1">The sequence shown here is derived from an EMBL/GenBank/DDBJ whole genome shotgun (WGS) entry which is preliminary data.</text>
</comment>
<accession>A0A8K0TH31</accession>
<protein>
    <submittedName>
        <fullName evidence="1">Uncharacterized protein</fullName>
    </submittedName>
</protein>
<sequence>MRRMSAPIPLLAAAIQKTLVRIAAGSSPGLAHTTTLLVPTAMRLNGPGTLRSECTLQLATPSVSRWPRLVAHAWVTMPPIGSTEAGPARRRLIGVVVKLDRAWSAVTAKTGIVISTAQGWWIAKAGPSKNSQGLLL</sequence>